<evidence type="ECO:0000256" key="5">
    <source>
        <dbReference type="ARBA" id="ARBA00023242"/>
    </source>
</evidence>
<evidence type="ECO:0000256" key="1">
    <source>
        <dbReference type="ARBA" id="ARBA00004123"/>
    </source>
</evidence>
<keyword evidence="6" id="KW-0137">Centromere</keyword>
<gene>
    <name evidence="8" type="ORF">BN1708_002663</name>
</gene>
<sequence>MAAPSEDETSKGLEAEINTLQEQVASLKKQVKTQATNLVISDTIRQLLQDGSDTTPFVLREKLLARSDAQAAHDQQSLYRMGAAVTTFRMRDPDPNAVDNGKVLGLRFEIMSKARFLRPYYVLLHRPYPDSRHLRVHRHTIPPCIPLSGLAACHLPAPSPADADDPTTQDLSRFARTLRREIVRYHNRAAVIGDLGRAAAARLDSASATPDADRSTALVDVRAADAQAKQAELAWADGRTGRLVMDDDGQLDKLVVFRGETRDRETMRALRGDCRRVEDIAKRMNEGIHEPA</sequence>
<organism evidence="8 9">
    <name type="scientific">Verticillium longisporum</name>
    <name type="common">Verticillium dahliae var. longisporum</name>
    <dbReference type="NCBI Taxonomy" id="100787"/>
    <lineage>
        <taxon>Eukaryota</taxon>
        <taxon>Fungi</taxon>
        <taxon>Dikarya</taxon>
        <taxon>Ascomycota</taxon>
        <taxon>Pezizomycotina</taxon>
        <taxon>Sordariomycetes</taxon>
        <taxon>Hypocreomycetidae</taxon>
        <taxon>Glomerellales</taxon>
        <taxon>Plectosphaerellaceae</taxon>
        <taxon>Verticillium</taxon>
    </lineage>
</organism>
<keyword evidence="4" id="KW-0158">Chromosome</keyword>
<dbReference type="GO" id="GO:0005634">
    <property type="term" value="C:nucleus"/>
    <property type="evidence" value="ECO:0007669"/>
    <property type="project" value="UniProtKB-SubCell"/>
</dbReference>
<dbReference type="EMBL" id="CVQH01005557">
    <property type="protein sequence ID" value="CRK14390.1"/>
    <property type="molecule type" value="Genomic_DNA"/>
</dbReference>
<reference evidence="8 9" key="1">
    <citation type="submission" date="2015-05" db="EMBL/GenBank/DDBJ databases">
        <authorList>
            <person name="Wang D.B."/>
            <person name="Wang M."/>
        </authorList>
    </citation>
    <scope>NUCLEOTIDE SEQUENCE [LARGE SCALE GENOMIC DNA]</scope>
    <source>
        <strain evidence="8">VL1</strain>
    </source>
</reference>
<dbReference type="PANTHER" id="PTHR14582">
    <property type="entry name" value="INNER KINETOCHORE SUBUNIT MAL2"/>
    <property type="match status" value="1"/>
</dbReference>
<evidence type="ECO:0000313" key="9">
    <source>
        <dbReference type="Proteomes" id="UP000044602"/>
    </source>
</evidence>
<evidence type="ECO:0000256" key="3">
    <source>
        <dbReference type="ARBA" id="ARBA00007321"/>
    </source>
</evidence>
<comment type="similarity">
    <text evidence="3">Belongs to the CENP-O/MCM21 family.</text>
</comment>
<comment type="subcellular location">
    <subcellularLocation>
        <location evidence="2">Chromosome</location>
        <location evidence="2">Centromere</location>
    </subcellularLocation>
    <subcellularLocation>
        <location evidence="1">Nucleus</location>
    </subcellularLocation>
</comment>
<evidence type="ECO:0000313" key="8">
    <source>
        <dbReference type="EMBL" id="CRK14390.1"/>
    </source>
</evidence>
<dbReference type="Pfam" id="PF09496">
    <property type="entry name" value="CENP-O"/>
    <property type="match status" value="1"/>
</dbReference>
<evidence type="ECO:0000256" key="6">
    <source>
        <dbReference type="ARBA" id="ARBA00023328"/>
    </source>
</evidence>
<evidence type="ECO:0000256" key="7">
    <source>
        <dbReference type="SAM" id="Coils"/>
    </source>
</evidence>
<dbReference type="GO" id="GO:0031511">
    <property type="term" value="C:Mis6-Sim4 complex"/>
    <property type="evidence" value="ECO:0007669"/>
    <property type="project" value="TreeGrafter"/>
</dbReference>
<dbReference type="Proteomes" id="UP000044602">
    <property type="component" value="Unassembled WGS sequence"/>
</dbReference>
<accession>A0A0G4KYB5</accession>
<keyword evidence="5" id="KW-0539">Nucleus</keyword>
<protein>
    <recommendedName>
        <fullName evidence="10">Cenp-O kinetochore centromere component</fullName>
    </recommendedName>
</protein>
<dbReference type="STRING" id="100787.A0A0G4KYB5"/>
<keyword evidence="9" id="KW-1185">Reference proteome</keyword>
<keyword evidence="7" id="KW-0175">Coiled coil</keyword>
<evidence type="ECO:0000256" key="4">
    <source>
        <dbReference type="ARBA" id="ARBA00022454"/>
    </source>
</evidence>
<name>A0A0G4KYB5_VERLO</name>
<proteinExistence type="inferred from homology"/>
<dbReference type="InterPro" id="IPR018464">
    <property type="entry name" value="CENP-O"/>
</dbReference>
<evidence type="ECO:0000256" key="2">
    <source>
        <dbReference type="ARBA" id="ARBA00004584"/>
    </source>
</evidence>
<evidence type="ECO:0008006" key="10">
    <source>
        <dbReference type="Google" id="ProtNLM"/>
    </source>
</evidence>
<dbReference type="AlphaFoldDB" id="A0A0G4KYB5"/>
<dbReference type="PANTHER" id="PTHR14582:SF1">
    <property type="entry name" value="CENTROMERE PROTEIN O"/>
    <property type="match status" value="1"/>
</dbReference>
<feature type="coiled-coil region" evidence="7">
    <location>
        <begin position="10"/>
        <end position="37"/>
    </location>
</feature>